<dbReference type="OrthoDB" id="189598at2759"/>
<evidence type="ECO:0000313" key="3">
    <source>
        <dbReference type="EMBL" id="GMH72897.1"/>
    </source>
</evidence>
<feature type="transmembrane region" description="Helical" evidence="2">
    <location>
        <begin position="169"/>
        <end position="189"/>
    </location>
</feature>
<feature type="compositionally biased region" description="Basic and acidic residues" evidence="1">
    <location>
        <begin position="1"/>
        <end position="24"/>
    </location>
</feature>
<name>A0A9W7AII2_9STRA</name>
<feature type="transmembrane region" description="Helical" evidence="2">
    <location>
        <begin position="266"/>
        <end position="285"/>
    </location>
</feature>
<organism evidence="3 4">
    <name type="scientific">Triparma laevis f. longispina</name>
    <dbReference type="NCBI Taxonomy" id="1714387"/>
    <lineage>
        <taxon>Eukaryota</taxon>
        <taxon>Sar</taxon>
        <taxon>Stramenopiles</taxon>
        <taxon>Ochrophyta</taxon>
        <taxon>Bolidophyceae</taxon>
        <taxon>Parmales</taxon>
        <taxon>Triparmaceae</taxon>
        <taxon>Triparma</taxon>
    </lineage>
</organism>
<sequence>MTESPRKLRDVADYIERELQRSEGSEDQDNSSVTQPPLDEDLKGILSAVEEYCISVESGRRQSVVIDGAVELNMRDYESIPNRRTSFVSRKGSVRLSLVTPQTSNSITSSVSEIVIGTYSKKPTDTVVVFEPRLQSGVIHDREMVKDKIRDIPVLGFIVEEVLQPIASVFYFIPSLLSVAWGPFAIAALCDSEFGGPKALYDISRGLMLLRALGLIGFILILMLDYHRGAVLLLLRNNFVTVFINLGSRLLYSFAAASYFPNSGCNVHLLSMFFAIINSVFIDCLKVTHMLRFNREGFENLYGLGALASKINNLSGVFLFIFECARHFAIIKYVDSSLTNEFEVSSGDFRLTNVAIMNVSFTTSMLLFARVLHITYASTGKQFAILTSKIIAEPQYKSK</sequence>
<feature type="transmembrane region" description="Helical" evidence="2">
    <location>
        <begin position="239"/>
        <end position="260"/>
    </location>
</feature>
<feature type="transmembrane region" description="Helical" evidence="2">
    <location>
        <begin position="354"/>
        <end position="372"/>
    </location>
</feature>
<evidence type="ECO:0000256" key="1">
    <source>
        <dbReference type="SAM" id="MobiDB-lite"/>
    </source>
</evidence>
<evidence type="ECO:0000256" key="2">
    <source>
        <dbReference type="SAM" id="Phobius"/>
    </source>
</evidence>
<keyword evidence="2" id="KW-0812">Transmembrane</keyword>
<dbReference type="Proteomes" id="UP001165122">
    <property type="component" value="Unassembled WGS sequence"/>
</dbReference>
<keyword evidence="2" id="KW-1133">Transmembrane helix</keyword>
<keyword evidence="4" id="KW-1185">Reference proteome</keyword>
<reference evidence="4" key="1">
    <citation type="journal article" date="2023" name="Commun. Biol.">
        <title>Genome analysis of Parmales, the sister group of diatoms, reveals the evolutionary specialization of diatoms from phago-mixotrophs to photoautotrophs.</title>
        <authorList>
            <person name="Ban H."/>
            <person name="Sato S."/>
            <person name="Yoshikawa S."/>
            <person name="Yamada K."/>
            <person name="Nakamura Y."/>
            <person name="Ichinomiya M."/>
            <person name="Sato N."/>
            <person name="Blanc-Mathieu R."/>
            <person name="Endo H."/>
            <person name="Kuwata A."/>
            <person name="Ogata H."/>
        </authorList>
    </citation>
    <scope>NUCLEOTIDE SEQUENCE [LARGE SCALE GENOMIC DNA]</scope>
    <source>
        <strain evidence="4">NIES 3700</strain>
    </source>
</reference>
<dbReference type="EMBL" id="BRXW01000661">
    <property type="protein sequence ID" value="GMH72897.1"/>
    <property type="molecule type" value="Genomic_DNA"/>
</dbReference>
<evidence type="ECO:0000313" key="4">
    <source>
        <dbReference type="Proteomes" id="UP001165122"/>
    </source>
</evidence>
<feature type="transmembrane region" description="Helical" evidence="2">
    <location>
        <begin position="209"/>
        <end position="227"/>
    </location>
</feature>
<protein>
    <submittedName>
        <fullName evidence="3">Uncharacterized protein</fullName>
    </submittedName>
</protein>
<feature type="region of interest" description="Disordered" evidence="1">
    <location>
        <begin position="1"/>
        <end position="39"/>
    </location>
</feature>
<proteinExistence type="predicted"/>
<comment type="caution">
    <text evidence="3">The sequence shown here is derived from an EMBL/GenBank/DDBJ whole genome shotgun (WGS) entry which is preliminary data.</text>
</comment>
<accession>A0A9W7AII2</accession>
<dbReference type="AlphaFoldDB" id="A0A9W7AII2"/>
<keyword evidence="2" id="KW-0472">Membrane</keyword>
<gene>
    <name evidence="3" type="ORF">TrLO_g13425</name>
</gene>